<name>E8V282_TERSS</name>
<sequence>MESLFAGLPMPLRIKPARPMTDEELMRFCEQHDELAVEREPNGDLIFMTPTGLEGSNRNIALSRALDEWAEEDGRGLAFDSSAGVTLPDLSVRSADAAWISHRKLNALSLDDRKRFAHVCPEFVVELRSETDSLSVLQQKMEQWIANGAELGWLIDPFEKAIHLYRPGYPPEILKEISQVSGEGPVAGFIMPLDRIFTR</sequence>
<dbReference type="Gene3D" id="3.90.1570.10">
    <property type="entry name" value="tt1808, chain A"/>
    <property type="match status" value="1"/>
</dbReference>
<protein>
    <recommendedName>
        <fullName evidence="1">Putative restriction endonuclease domain-containing protein</fullName>
    </recommendedName>
</protein>
<dbReference type="AlphaFoldDB" id="E8V282"/>
<dbReference type="Pfam" id="PF05685">
    <property type="entry name" value="Uma2"/>
    <property type="match status" value="1"/>
</dbReference>
<feature type="domain" description="Putative restriction endonuclease" evidence="1">
    <location>
        <begin position="23"/>
        <end position="189"/>
    </location>
</feature>
<dbReference type="HOGENOM" id="CLU_076312_3_0_0"/>
<dbReference type="Proteomes" id="UP000006844">
    <property type="component" value="Chromosome"/>
</dbReference>
<dbReference type="RefSeq" id="WP_013566948.1">
    <property type="nucleotide sequence ID" value="NC_014963.1"/>
</dbReference>
<evidence type="ECO:0000313" key="2">
    <source>
        <dbReference type="EMBL" id="ADV81215.1"/>
    </source>
</evidence>
<dbReference type="PANTHER" id="PTHR34107">
    <property type="entry name" value="SLL0198 PROTEIN-RELATED"/>
    <property type="match status" value="1"/>
</dbReference>
<keyword evidence="3" id="KW-1185">Reference proteome</keyword>
<dbReference type="PANTHER" id="PTHR34107:SF7">
    <property type="entry name" value="SLR2092 PROTEIN"/>
    <property type="match status" value="1"/>
</dbReference>
<dbReference type="InterPro" id="IPR008538">
    <property type="entry name" value="Uma2"/>
</dbReference>
<dbReference type="OrthoDB" id="9799703at2"/>
<dbReference type="SUPFAM" id="SSF52980">
    <property type="entry name" value="Restriction endonuclease-like"/>
    <property type="match status" value="1"/>
</dbReference>
<dbReference type="STRING" id="401053.AciPR4_0380"/>
<proteinExistence type="predicted"/>
<evidence type="ECO:0000259" key="1">
    <source>
        <dbReference type="Pfam" id="PF05685"/>
    </source>
</evidence>
<dbReference type="InterPro" id="IPR011335">
    <property type="entry name" value="Restrct_endonuc-II-like"/>
</dbReference>
<dbReference type="CDD" id="cd06260">
    <property type="entry name" value="DUF820-like"/>
    <property type="match status" value="1"/>
</dbReference>
<dbReference type="EMBL" id="CP002467">
    <property type="protein sequence ID" value="ADV81215.1"/>
    <property type="molecule type" value="Genomic_DNA"/>
</dbReference>
<dbReference type="eggNOG" id="COG4636">
    <property type="taxonomic scope" value="Bacteria"/>
</dbReference>
<gene>
    <name evidence="2" type="ordered locus">AciPR4_0380</name>
</gene>
<dbReference type="InterPro" id="IPR012296">
    <property type="entry name" value="Nuclease_put_TT1808"/>
</dbReference>
<accession>E8V282</accession>
<organism evidence="2 3">
    <name type="scientific">Terriglobus saanensis (strain ATCC BAA-1853 / DSM 23119 / SP1PR4)</name>
    <dbReference type="NCBI Taxonomy" id="401053"/>
    <lineage>
        <taxon>Bacteria</taxon>
        <taxon>Pseudomonadati</taxon>
        <taxon>Acidobacteriota</taxon>
        <taxon>Terriglobia</taxon>
        <taxon>Terriglobales</taxon>
        <taxon>Acidobacteriaceae</taxon>
        <taxon>Terriglobus</taxon>
    </lineage>
</organism>
<evidence type="ECO:0000313" key="3">
    <source>
        <dbReference type="Proteomes" id="UP000006844"/>
    </source>
</evidence>
<dbReference type="KEGG" id="tsa:AciPR4_0380"/>
<reference evidence="2 3" key="1">
    <citation type="journal article" date="2012" name="Stand. Genomic Sci.">
        <title>Complete genome sequence of Terriglobus saanensis type strain SP1PR4(T), an Acidobacteria from tundra soil.</title>
        <authorList>
            <person name="Rawat S.R."/>
            <person name="Mannisto M.K."/>
            <person name="Starovoytov V."/>
            <person name="Goodwin L."/>
            <person name="Nolan M."/>
            <person name="Hauser L."/>
            <person name="Land M."/>
            <person name="Davenport K.W."/>
            <person name="Woyke T."/>
            <person name="Haggblom M.M."/>
        </authorList>
    </citation>
    <scope>NUCLEOTIDE SEQUENCE</scope>
    <source>
        <strain evidence="3">ATCC BAA-1853 / DSM 23119 / SP1PR4</strain>
    </source>
</reference>